<feature type="region of interest" description="Disordered" evidence="1">
    <location>
        <begin position="175"/>
        <end position="294"/>
    </location>
</feature>
<dbReference type="AlphaFoldDB" id="A0A0G4PV06"/>
<accession>A0A0G4PV06</accession>
<dbReference type="EMBL" id="HG793175">
    <property type="protein sequence ID" value="CRL29962.1"/>
    <property type="molecule type" value="Genomic_DNA"/>
</dbReference>
<dbReference type="Proteomes" id="UP000053732">
    <property type="component" value="Unassembled WGS sequence"/>
</dbReference>
<proteinExistence type="predicted"/>
<sequence length="294" mass="32415">MFGSQEDTGLEMDASSIPGSASTSPTIKRSESVAPDTPIIKRSESVGPDIQPHRPAAAPTIRSATVHLDQLPYQAGSGNPSPLTPRPESMVHTHASINPQPMAGNLAPTGLTMTEGHRPQQYAHYQGQHGAMAGHQNQLSATLPMNTQAQRSHSQHPAAQPSIPGSALIQRSAPANNSFTSSMQSYPQRQAVWVRRPSQPHAQRQQWHSQRRHDQRRYGQQRDGQQWHNQQHHGQQRDGQRQHGQRRHGQTLIQDYARANNTLTASDVPPSPSVPAGGVPRRRFAVTPPWRRAH</sequence>
<evidence type="ECO:0000313" key="3">
    <source>
        <dbReference type="Proteomes" id="UP000053732"/>
    </source>
</evidence>
<evidence type="ECO:0000256" key="1">
    <source>
        <dbReference type="SAM" id="MobiDB-lite"/>
    </source>
</evidence>
<feature type="compositionally biased region" description="Low complexity" evidence="1">
    <location>
        <begin position="221"/>
        <end position="233"/>
    </location>
</feature>
<reference evidence="2 3" key="1">
    <citation type="journal article" date="2014" name="Nat. Commun.">
        <title>Multiple recent horizontal transfers of a large genomic region in cheese making fungi.</title>
        <authorList>
            <person name="Cheeseman K."/>
            <person name="Ropars J."/>
            <person name="Renault P."/>
            <person name="Dupont J."/>
            <person name="Gouzy J."/>
            <person name="Branca A."/>
            <person name="Abraham A.L."/>
            <person name="Ceppi M."/>
            <person name="Conseiller E."/>
            <person name="Debuchy R."/>
            <person name="Malagnac F."/>
            <person name="Goarin A."/>
            <person name="Silar P."/>
            <person name="Lacoste S."/>
            <person name="Sallet E."/>
            <person name="Bensimon A."/>
            <person name="Giraud T."/>
            <person name="Brygoo Y."/>
        </authorList>
    </citation>
    <scope>NUCLEOTIDE SEQUENCE [LARGE SCALE GENOMIC DNA]</scope>
    <source>
        <strain evidence="3">FM 013</strain>
    </source>
</reference>
<gene>
    <name evidence="2" type="ORF">PCAMFM013_S042g000021</name>
</gene>
<keyword evidence="3" id="KW-1185">Reference proteome</keyword>
<organism evidence="2 3">
    <name type="scientific">Penicillium camemberti (strain FM 013)</name>
    <dbReference type="NCBI Taxonomy" id="1429867"/>
    <lineage>
        <taxon>Eukaryota</taxon>
        <taxon>Fungi</taxon>
        <taxon>Dikarya</taxon>
        <taxon>Ascomycota</taxon>
        <taxon>Pezizomycotina</taxon>
        <taxon>Eurotiomycetes</taxon>
        <taxon>Eurotiomycetidae</taxon>
        <taxon>Eurotiales</taxon>
        <taxon>Aspergillaceae</taxon>
        <taxon>Penicillium</taxon>
    </lineage>
</organism>
<feature type="compositionally biased region" description="Polar residues" evidence="1">
    <location>
        <begin position="17"/>
        <end position="27"/>
    </location>
</feature>
<name>A0A0G4PV06_PENC3</name>
<feature type="compositionally biased region" description="Polar residues" evidence="1">
    <location>
        <begin position="175"/>
        <end position="188"/>
    </location>
</feature>
<feature type="region of interest" description="Disordered" evidence="1">
    <location>
        <begin position="1"/>
        <end position="60"/>
    </location>
</feature>
<evidence type="ECO:0000313" key="2">
    <source>
        <dbReference type="EMBL" id="CRL29962.1"/>
    </source>
</evidence>
<protein>
    <submittedName>
        <fullName evidence="2">Str. FM013</fullName>
    </submittedName>
</protein>